<reference evidence="9 10" key="1">
    <citation type="journal article" date="2018" name="Mol. Biol. Evol.">
        <title>Broad Genomic Sampling Reveals a Smut Pathogenic Ancestry of the Fungal Clade Ustilaginomycotina.</title>
        <authorList>
            <person name="Kijpornyongpan T."/>
            <person name="Mondo S.J."/>
            <person name="Barry K."/>
            <person name="Sandor L."/>
            <person name="Lee J."/>
            <person name="Lipzen A."/>
            <person name="Pangilinan J."/>
            <person name="LaButti K."/>
            <person name="Hainaut M."/>
            <person name="Henrissat B."/>
            <person name="Grigoriev I.V."/>
            <person name="Spatafora J.W."/>
            <person name="Aime M.C."/>
        </authorList>
    </citation>
    <scope>NUCLEOTIDE SEQUENCE [LARGE SCALE GENOMIC DNA]</scope>
    <source>
        <strain evidence="9 10">MCA 4198</strain>
    </source>
</reference>
<dbReference type="Pfam" id="PF04130">
    <property type="entry name" value="GCP_C_terminal"/>
    <property type="match status" value="1"/>
</dbReference>
<dbReference type="FunCoup" id="A0A316YG25">
    <property type="interactions" value="545"/>
</dbReference>
<comment type="subcellular location">
    <subcellularLocation>
        <location evidence="5">Cytoplasm</location>
        <location evidence="5">Cytoskeleton</location>
        <location evidence="5">Microtubule organizing center</location>
    </subcellularLocation>
</comment>
<dbReference type="PANTHER" id="PTHR19302">
    <property type="entry name" value="GAMMA TUBULIN COMPLEX PROTEIN"/>
    <property type="match status" value="1"/>
</dbReference>
<name>A0A316YG25_9BASI</name>
<dbReference type="GO" id="GO:0051225">
    <property type="term" value="P:spindle assembly"/>
    <property type="evidence" value="ECO:0007669"/>
    <property type="project" value="TreeGrafter"/>
</dbReference>
<dbReference type="GO" id="GO:0000922">
    <property type="term" value="C:spindle pole"/>
    <property type="evidence" value="ECO:0007669"/>
    <property type="project" value="InterPro"/>
</dbReference>
<dbReference type="GeneID" id="37044185"/>
<dbReference type="OrthoDB" id="2192946at2759"/>
<evidence type="ECO:0000256" key="5">
    <source>
        <dbReference type="RuleBase" id="RU363050"/>
    </source>
</evidence>
<dbReference type="Gene3D" id="1.20.120.1900">
    <property type="entry name" value="Gamma-tubulin complex, C-terminal domain"/>
    <property type="match status" value="1"/>
</dbReference>
<dbReference type="GO" id="GO:0051321">
    <property type="term" value="P:meiotic cell cycle"/>
    <property type="evidence" value="ECO:0007669"/>
    <property type="project" value="TreeGrafter"/>
</dbReference>
<dbReference type="GO" id="GO:0051011">
    <property type="term" value="F:microtubule minus-end binding"/>
    <property type="evidence" value="ECO:0007669"/>
    <property type="project" value="TreeGrafter"/>
</dbReference>
<dbReference type="Proteomes" id="UP000245768">
    <property type="component" value="Unassembled WGS sequence"/>
</dbReference>
<evidence type="ECO:0000256" key="2">
    <source>
        <dbReference type="ARBA" id="ARBA00022490"/>
    </source>
</evidence>
<evidence type="ECO:0000259" key="8">
    <source>
        <dbReference type="Pfam" id="PF17681"/>
    </source>
</evidence>
<accession>A0A316YG25</accession>
<evidence type="ECO:0000256" key="3">
    <source>
        <dbReference type="ARBA" id="ARBA00022701"/>
    </source>
</evidence>
<dbReference type="PANTHER" id="PTHR19302:SF13">
    <property type="entry name" value="GAMMA-TUBULIN COMPLEX COMPONENT 2"/>
    <property type="match status" value="1"/>
</dbReference>
<feature type="region of interest" description="Disordered" evidence="6">
    <location>
        <begin position="1"/>
        <end position="94"/>
    </location>
</feature>
<keyword evidence="3 5" id="KW-0493">Microtubule</keyword>
<dbReference type="GO" id="GO:0000930">
    <property type="term" value="C:gamma-tubulin complex"/>
    <property type="evidence" value="ECO:0007669"/>
    <property type="project" value="TreeGrafter"/>
</dbReference>
<keyword evidence="10" id="KW-1185">Reference proteome</keyword>
<dbReference type="GO" id="GO:0044732">
    <property type="term" value="C:mitotic spindle pole body"/>
    <property type="evidence" value="ECO:0007669"/>
    <property type="project" value="TreeGrafter"/>
</dbReference>
<dbReference type="InterPro" id="IPR042241">
    <property type="entry name" value="GCP_C_sf"/>
</dbReference>
<feature type="domain" description="Gamma tubulin complex component C-terminal" evidence="7">
    <location>
        <begin position="693"/>
        <end position="1034"/>
    </location>
</feature>
<sequence>MERGPSSSSAAATSTTATGGAGIASSSGGVPFTPKPSHRRKSNKQLSAKQFDKIVKNLTAVKKSARKGHDRSASYSSLAEGADEPEQVLGEEGERRLAPYAEENEDAHAALVEAMNSQNGTTVEVGPDGTEMLVHRETEFWLQRSGVDKTLAQGLGKGPDGVALAKIAARGLRGKENAPQDSFLHEASFVFNPLTRRVPPPSPRKQALVNAQRARKTSAASVEPGPPSATAKRKDTAPPFKMPASAPASASIRSTASSSAFEEAKAARTASSTPLDPSDLLPLASAPKEIQEALVLEDLLFVLLGIEGRYIHYSSSYQPDDPSSRLKGASFIVDKGLDPSFRDLVERVLPLATFYTSIFAFIEMESSLEFGTVAHALCAAIRDLLKEYEVLVVQLEHQLATSAAFTLQKLWFYVHPTLRTLTFVHAFVTDIAAISHANIFDSDDEDSDESDDDDDENDDATGGSGGSLEKQKRELLGLDDADEDGIVGGIAKGGEILSMLWDRVVRMSGDQTAHTLFTTLFHRAAQPYARIMVRWITTGHLADTYEEFMIMENPRVTRASLESDPTDEYWERRYTLRDETMLAQREQQMQQGIDLDALVDDNGTRGVLTGGAKVPAFLEPWKRKVLLAGKYLNVLRECGKEVPTEEAEESNESGEATIFMTDESFFRRIESAYQRANSALLHLLIEEHNIVPRLRSMKHYFFQSSSDFFSSFLEAAGRELRKKVDPSRIRDPTIMRLQTHLGMVLGSSSSVGFADPFREDVKVDLAGENAYDQLKRIAEIKGGVEAARAQAKLAKQRDKDWVPLMELLQFDITVRFPVSLVISKKNILRWQFLQRPIIHLKATERSLCDVWVEHQDDSWRSLERRHPSLQQWKMRVFRLRHRILFFVQQVLAFVTAEVLEPNWRDLEERMDKAKTVDQFMKDHFDFLNTCRKECMLTDLRYVEMLSKLMSVATIFCENRVRFRDQLALERASGAKQLESPESILEGNRPKMSAEVIVFIAKVEKSWESRLRTFKDIVALLSTTDNPAALPLSYRLQSA</sequence>
<keyword evidence="2 5" id="KW-0963">Cytoplasm</keyword>
<evidence type="ECO:0000259" key="7">
    <source>
        <dbReference type="Pfam" id="PF04130"/>
    </source>
</evidence>
<dbReference type="InterPro" id="IPR040457">
    <property type="entry name" value="GCP_C"/>
</dbReference>
<feature type="region of interest" description="Disordered" evidence="6">
    <location>
        <begin position="194"/>
        <end position="253"/>
    </location>
</feature>
<dbReference type="InterPro" id="IPR041470">
    <property type="entry name" value="GCP_N"/>
</dbReference>
<dbReference type="GO" id="GO:0007020">
    <property type="term" value="P:microtubule nucleation"/>
    <property type="evidence" value="ECO:0007669"/>
    <property type="project" value="InterPro"/>
</dbReference>
<dbReference type="Pfam" id="PF17681">
    <property type="entry name" value="GCP_N_terminal"/>
    <property type="match status" value="1"/>
</dbReference>
<dbReference type="RefSeq" id="XP_025375279.1">
    <property type="nucleotide sequence ID" value="XM_025522269.1"/>
</dbReference>
<keyword evidence="4 5" id="KW-0206">Cytoskeleton</keyword>
<dbReference type="EMBL" id="KZ819638">
    <property type="protein sequence ID" value="PWN88081.1"/>
    <property type="molecule type" value="Genomic_DNA"/>
</dbReference>
<evidence type="ECO:0000313" key="9">
    <source>
        <dbReference type="EMBL" id="PWN88081.1"/>
    </source>
</evidence>
<evidence type="ECO:0000256" key="4">
    <source>
        <dbReference type="ARBA" id="ARBA00023212"/>
    </source>
</evidence>
<dbReference type="GO" id="GO:0043015">
    <property type="term" value="F:gamma-tubulin binding"/>
    <property type="evidence" value="ECO:0007669"/>
    <property type="project" value="InterPro"/>
</dbReference>
<dbReference type="InterPro" id="IPR007259">
    <property type="entry name" value="GCP"/>
</dbReference>
<evidence type="ECO:0000256" key="6">
    <source>
        <dbReference type="SAM" id="MobiDB-lite"/>
    </source>
</evidence>
<dbReference type="InParanoid" id="A0A316YG25"/>
<feature type="region of interest" description="Disordered" evidence="6">
    <location>
        <begin position="442"/>
        <end position="468"/>
    </location>
</feature>
<feature type="compositionally biased region" description="Acidic residues" evidence="6">
    <location>
        <begin position="442"/>
        <end position="459"/>
    </location>
</feature>
<evidence type="ECO:0000313" key="10">
    <source>
        <dbReference type="Proteomes" id="UP000245768"/>
    </source>
</evidence>
<gene>
    <name evidence="9" type="ORF">FA10DRAFT_268303</name>
</gene>
<feature type="compositionally biased region" description="Low complexity" evidence="6">
    <location>
        <begin position="237"/>
        <end position="253"/>
    </location>
</feature>
<protein>
    <recommendedName>
        <fullName evidence="5">Spindle pole body component</fullName>
    </recommendedName>
</protein>
<dbReference type="GO" id="GO:0000278">
    <property type="term" value="P:mitotic cell cycle"/>
    <property type="evidence" value="ECO:0007669"/>
    <property type="project" value="TreeGrafter"/>
</dbReference>
<feature type="compositionally biased region" description="Acidic residues" evidence="6">
    <location>
        <begin position="81"/>
        <end position="91"/>
    </location>
</feature>
<feature type="domain" description="Gamma tubulin complex component protein N-terminal" evidence="8">
    <location>
        <begin position="296"/>
        <end position="687"/>
    </location>
</feature>
<feature type="compositionally biased region" description="Low complexity" evidence="6">
    <location>
        <begin position="1"/>
        <end position="29"/>
    </location>
</feature>
<dbReference type="GO" id="GO:0005874">
    <property type="term" value="C:microtubule"/>
    <property type="evidence" value="ECO:0007669"/>
    <property type="project" value="UniProtKB-KW"/>
</dbReference>
<dbReference type="AlphaFoldDB" id="A0A316YG25"/>
<evidence type="ECO:0000256" key="1">
    <source>
        <dbReference type="ARBA" id="ARBA00010337"/>
    </source>
</evidence>
<proteinExistence type="inferred from homology"/>
<organism evidence="9 10">
    <name type="scientific">Acaromyces ingoldii</name>
    <dbReference type="NCBI Taxonomy" id="215250"/>
    <lineage>
        <taxon>Eukaryota</taxon>
        <taxon>Fungi</taxon>
        <taxon>Dikarya</taxon>
        <taxon>Basidiomycota</taxon>
        <taxon>Ustilaginomycotina</taxon>
        <taxon>Exobasidiomycetes</taxon>
        <taxon>Exobasidiales</taxon>
        <taxon>Cryptobasidiaceae</taxon>
        <taxon>Acaromyces</taxon>
    </lineage>
</organism>
<dbReference type="STRING" id="215250.A0A316YG25"/>
<dbReference type="GO" id="GO:0031122">
    <property type="term" value="P:cytoplasmic microtubule organization"/>
    <property type="evidence" value="ECO:0007669"/>
    <property type="project" value="TreeGrafter"/>
</dbReference>
<comment type="similarity">
    <text evidence="1 5">Belongs to the TUBGCP family.</text>
</comment>